<protein>
    <submittedName>
        <fullName evidence="8">Major facilitator superfamily permease</fullName>
    </submittedName>
</protein>
<reference evidence="8" key="1">
    <citation type="journal article" date="2022" name="bioRxiv">
        <title>Genomics of Preaxostyla Flagellates Illuminates Evolutionary Transitions and the Path Towards Mitochondrial Loss.</title>
        <authorList>
            <person name="Novak L.V.F."/>
            <person name="Treitli S.C."/>
            <person name="Pyrih J."/>
            <person name="Halakuc P."/>
            <person name="Pipaliya S.V."/>
            <person name="Vacek V."/>
            <person name="Brzon O."/>
            <person name="Soukal P."/>
            <person name="Eme L."/>
            <person name="Dacks J.B."/>
            <person name="Karnkowska A."/>
            <person name="Elias M."/>
            <person name="Hampl V."/>
        </authorList>
    </citation>
    <scope>NUCLEOTIDE SEQUENCE</scope>
    <source>
        <strain evidence="8">RCP-MX</strain>
    </source>
</reference>
<dbReference type="InterPro" id="IPR050495">
    <property type="entry name" value="ATG22/LtaA_families"/>
</dbReference>
<dbReference type="SUPFAM" id="SSF103473">
    <property type="entry name" value="MFS general substrate transporter"/>
    <property type="match status" value="1"/>
</dbReference>
<dbReference type="PANTHER" id="PTHR23519:SF1">
    <property type="entry name" value="AUTOPHAGY-RELATED PROTEIN 22"/>
    <property type="match status" value="1"/>
</dbReference>
<feature type="transmembrane region" description="Helical" evidence="7">
    <location>
        <begin position="45"/>
        <end position="63"/>
    </location>
</feature>
<dbReference type="InterPro" id="IPR024671">
    <property type="entry name" value="Atg22-like"/>
</dbReference>
<feature type="transmembrane region" description="Helical" evidence="7">
    <location>
        <begin position="414"/>
        <end position="436"/>
    </location>
</feature>
<evidence type="ECO:0000256" key="5">
    <source>
        <dbReference type="ARBA" id="ARBA00022989"/>
    </source>
</evidence>
<evidence type="ECO:0000256" key="7">
    <source>
        <dbReference type="SAM" id="Phobius"/>
    </source>
</evidence>
<dbReference type="InterPro" id="IPR036259">
    <property type="entry name" value="MFS_trans_sf"/>
</dbReference>
<feature type="transmembrane region" description="Helical" evidence="7">
    <location>
        <begin position="102"/>
        <end position="121"/>
    </location>
</feature>
<name>A0ABQ8UKE4_9EUKA</name>
<accession>A0ABQ8UKE4</accession>
<evidence type="ECO:0000256" key="2">
    <source>
        <dbReference type="ARBA" id="ARBA00006978"/>
    </source>
</evidence>
<feature type="transmembrane region" description="Helical" evidence="7">
    <location>
        <begin position="141"/>
        <end position="161"/>
    </location>
</feature>
<evidence type="ECO:0000256" key="6">
    <source>
        <dbReference type="ARBA" id="ARBA00023136"/>
    </source>
</evidence>
<comment type="subcellular location">
    <subcellularLocation>
        <location evidence="1">Endomembrane system</location>
        <topology evidence="1">Multi-pass membrane protein</topology>
    </subcellularLocation>
</comment>
<feature type="transmembrane region" description="Helical" evidence="7">
    <location>
        <begin position="191"/>
        <end position="211"/>
    </location>
</feature>
<dbReference type="EMBL" id="JAPMOS010000018">
    <property type="protein sequence ID" value="KAJ4459685.1"/>
    <property type="molecule type" value="Genomic_DNA"/>
</dbReference>
<sequence>MGYKLQVTGWVAFSTAFNILNTVVYGTLFPEILHNLDAGFSKEFSIVNVITTLASSVILPFVGSVTDQLHTIKRWMIWASFFAVPATFLYALLAVIPRGNYSLILAETLYVVVMFALRLAVMNNNALLSRFPATKRVMLSLINNIFGFGAALLSLAVLRLVTGALTPTTSVGVFLATHLAGLREMDPVTRLAILVVSYTALAFFATFFSFFSPTDAPATQPQAPARPPEEDPLNSARNDLETTPLVEFPKPPVPKVTFVRACVRSFSDVLLTLKSIRTDRKAKESAVFLFAYLFFSTAGVVYTIFVVTFFTSVYQIHIETQSLLQLFYMSAQVAGVFFGMVFVRIVKGFDLITLTCQNVIFCCTFALLYFSVSMSWGYVSSLAISLVIAFTYSWNASVARGMMAKLIPPGKECLFMGFYSTFTYIGITVVSAINGALSNMPPQTLCVLLGFFLLPSFIFLFWLSRLLRADKVAAQSSLVEDAASPAIGGSRQ</sequence>
<comment type="caution">
    <text evidence="8">The sequence shown here is derived from an EMBL/GenBank/DDBJ whole genome shotgun (WGS) entry which is preliminary data.</text>
</comment>
<keyword evidence="9" id="KW-1185">Reference proteome</keyword>
<evidence type="ECO:0000313" key="9">
    <source>
        <dbReference type="Proteomes" id="UP001141327"/>
    </source>
</evidence>
<feature type="transmembrane region" description="Helical" evidence="7">
    <location>
        <begin position="7"/>
        <end position="25"/>
    </location>
</feature>
<feature type="transmembrane region" description="Helical" evidence="7">
    <location>
        <begin position="326"/>
        <end position="346"/>
    </location>
</feature>
<dbReference type="Gene3D" id="1.20.1250.20">
    <property type="entry name" value="MFS general substrate transporter like domains"/>
    <property type="match status" value="1"/>
</dbReference>
<evidence type="ECO:0000313" key="8">
    <source>
        <dbReference type="EMBL" id="KAJ4459685.1"/>
    </source>
</evidence>
<dbReference type="Pfam" id="PF11700">
    <property type="entry name" value="ATG22"/>
    <property type="match status" value="1"/>
</dbReference>
<evidence type="ECO:0000256" key="4">
    <source>
        <dbReference type="ARBA" id="ARBA00022692"/>
    </source>
</evidence>
<feature type="transmembrane region" description="Helical" evidence="7">
    <location>
        <begin position="351"/>
        <end position="370"/>
    </location>
</feature>
<feature type="transmembrane region" description="Helical" evidence="7">
    <location>
        <begin position="75"/>
        <end position="96"/>
    </location>
</feature>
<organism evidence="8 9">
    <name type="scientific">Paratrimastix pyriformis</name>
    <dbReference type="NCBI Taxonomy" id="342808"/>
    <lineage>
        <taxon>Eukaryota</taxon>
        <taxon>Metamonada</taxon>
        <taxon>Preaxostyla</taxon>
        <taxon>Paratrimastigidae</taxon>
        <taxon>Paratrimastix</taxon>
    </lineage>
</organism>
<keyword evidence="5 7" id="KW-1133">Transmembrane helix</keyword>
<evidence type="ECO:0000256" key="3">
    <source>
        <dbReference type="ARBA" id="ARBA00022448"/>
    </source>
</evidence>
<feature type="transmembrane region" description="Helical" evidence="7">
    <location>
        <begin position="376"/>
        <end position="394"/>
    </location>
</feature>
<proteinExistence type="inferred from homology"/>
<dbReference type="PANTHER" id="PTHR23519">
    <property type="entry name" value="AUTOPHAGY-RELATED PROTEIN 22"/>
    <property type="match status" value="1"/>
</dbReference>
<feature type="transmembrane region" description="Helical" evidence="7">
    <location>
        <begin position="287"/>
        <end position="314"/>
    </location>
</feature>
<feature type="transmembrane region" description="Helical" evidence="7">
    <location>
        <begin position="442"/>
        <end position="463"/>
    </location>
</feature>
<evidence type="ECO:0000256" key="1">
    <source>
        <dbReference type="ARBA" id="ARBA00004127"/>
    </source>
</evidence>
<comment type="similarity">
    <text evidence="2">Belongs to the ATG22 family.</text>
</comment>
<keyword evidence="4 7" id="KW-0812">Transmembrane</keyword>
<keyword evidence="3" id="KW-0813">Transport</keyword>
<gene>
    <name evidence="8" type="ORF">PAPYR_4441</name>
</gene>
<dbReference type="Proteomes" id="UP001141327">
    <property type="component" value="Unassembled WGS sequence"/>
</dbReference>
<keyword evidence="6 7" id="KW-0472">Membrane</keyword>